<protein>
    <submittedName>
        <fullName evidence="1">Uncharacterized protein</fullName>
    </submittedName>
</protein>
<proteinExistence type="predicted"/>
<accession>A0A7C9APT5</accession>
<dbReference type="EMBL" id="GISG01257465">
    <property type="protein sequence ID" value="MBA4673054.1"/>
    <property type="molecule type" value="Transcribed_RNA"/>
</dbReference>
<dbReference type="PROSITE" id="PS51257">
    <property type="entry name" value="PROKAR_LIPOPROTEIN"/>
    <property type="match status" value="1"/>
</dbReference>
<sequence>MDLDRVLCTLPSSAPIPSLGSLGTGGCLATGETFSKEDITTIFPGFQPNPPTGITRENSGVGAASVILSRPGPPSLIHERKNSNFPVWSRAPPTNPNSLSKLSLPLSKAVGHWYFVFGYKRKVERERRRRQKRKGGKGEYFNFSLRAKAKAREREREF</sequence>
<reference evidence="1" key="2">
    <citation type="submission" date="2020-07" db="EMBL/GenBank/DDBJ databases">
        <authorList>
            <person name="Vera ALvarez R."/>
            <person name="Arias-Moreno D.M."/>
            <person name="Jimenez-Jacinto V."/>
            <person name="Jimenez-Bremont J.F."/>
            <person name="Swaminathan K."/>
            <person name="Moose S.P."/>
            <person name="Guerrero-Gonzalez M.L."/>
            <person name="Marino-Ramirez L."/>
            <person name="Landsman D."/>
            <person name="Rodriguez-Kessler M."/>
            <person name="Delgado-Sanchez P."/>
        </authorList>
    </citation>
    <scope>NUCLEOTIDE SEQUENCE</scope>
    <source>
        <tissue evidence="1">Cladode</tissue>
    </source>
</reference>
<name>A0A7C9APT5_OPUST</name>
<evidence type="ECO:0000313" key="1">
    <source>
        <dbReference type="EMBL" id="MBA4673054.1"/>
    </source>
</evidence>
<dbReference type="AlphaFoldDB" id="A0A7C9APT5"/>
<reference evidence="1" key="1">
    <citation type="journal article" date="2013" name="J. Plant Res.">
        <title>Effect of fungi and light on seed germination of three Opuntia species from semiarid lands of central Mexico.</title>
        <authorList>
            <person name="Delgado-Sanchez P."/>
            <person name="Jimenez-Bremont J.F."/>
            <person name="Guerrero-Gonzalez Mde L."/>
            <person name="Flores J."/>
        </authorList>
    </citation>
    <scope>NUCLEOTIDE SEQUENCE</scope>
    <source>
        <tissue evidence="1">Cladode</tissue>
    </source>
</reference>
<organism evidence="1">
    <name type="scientific">Opuntia streptacantha</name>
    <name type="common">Prickly pear cactus</name>
    <name type="synonym">Opuntia cardona</name>
    <dbReference type="NCBI Taxonomy" id="393608"/>
    <lineage>
        <taxon>Eukaryota</taxon>
        <taxon>Viridiplantae</taxon>
        <taxon>Streptophyta</taxon>
        <taxon>Embryophyta</taxon>
        <taxon>Tracheophyta</taxon>
        <taxon>Spermatophyta</taxon>
        <taxon>Magnoliopsida</taxon>
        <taxon>eudicotyledons</taxon>
        <taxon>Gunneridae</taxon>
        <taxon>Pentapetalae</taxon>
        <taxon>Caryophyllales</taxon>
        <taxon>Cactineae</taxon>
        <taxon>Cactaceae</taxon>
        <taxon>Opuntioideae</taxon>
        <taxon>Opuntia</taxon>
    </lineage>
</organism>